<evidence type="ECO:0000256" key="4">
    <source>
        <dbReference type="ARBA" id="ARBA00022475"/>
    </source>
</evidence>
<dbReference type="GO" id="GO:0015627">
    <property type="term" value="C:type II protein secretion system complex"/>
    <property type="evidence" value="ECO:0007669"/>
    <property type="project" value="InterPro"/>
</dbReference>
<dbReference type="SUPFAM" id="SSF53067">
    <property type="entry name" value="Actin-like ATPase domain"/>
    <property type="match status" value="1"/>
</dbReference>
<keyword evidence="5" id="KW-0997">Cell inner membrane</keyword>
<evidence type="ECO:0000313" key="13">
    <source>
        <dbReference type="EMBL" id="PJD65476.1"/>
    </source>
</evidence>
<evidence type="ECO:0000256" key="8">
    <source>
        <dbReference type="ARBA" id="ARBA00022989"/>
    </source>
</evidence>
<dbReference type="InterPro" id="IPR024230">
    <property type="entry name" value="GspL_cyto_dom"/>
</dbReference>
<evidence type="ECO:0000259" key="11">
    <source>
        <dbReference type="Pfam" id="PF05134"/>
    </source>
</evidence>
<evidence type="ECO:0000256" key="1">
    <source>
        <dbReference type="ARBA" id="ARBA00004377"/>
    </source>
</evidence>
<dbReference type="InterPro" id="IPR007812">
    <property type="entry name" value="T2SS_protein-GspL"/>
</dbReference>
<sequence length="416" mass="46743">MRVTLPLVCAHFSFMTKKLKHSNSIYASLRMAVANNKAVNVPATKLLFRLSGSTPNALEWVEYDGCGYSQVQSLTTEQLPEIAARPASGCTHLVIPAQKATSRIIVIPDENYELTDQKLQWLADETLDEGMPSLHWTLLSREGTRVSVIGVDADWLMSQLRLFAGAGFNVTHATIDALRLPACESGWTVLSDSCGWLLRTHENSVAHLTEPWLAQLLAHYPPQEVVSYGPLPAGLSAKETHPACHSLTLHPQEPPANLLHGKMRPPAPRSFWSTNIKRVALCSLLLLAGSACLAQVVVYLQLREYEKQLSHTLTQQWQRYIPENRHTRNLRTYLPRQLQQRSPAPYLLLQQLQAHLSAFPELALEGLSYNPARNDLRLFISTRDDQQIQAFLNQKLAGYSLKVDKHEQGLWTIRND</sequence>
<evidence type="ECO:0000256" key="2">
    <source>
        <dbReference type="ARBA" id="ARBA00005318"/>
    </source>
</evidence>
<keyword evidence="9" id="KW-0472">Membrane</keyword>
<dbReference type="Gene3D" id="3.30.420.370">
    <property type="match status" value="1"/>
</dbReference>
<comment type="similarity">
    <text evidence="2 10">Belongs to the GSP L family.</text>
</comment>
<dbReference type="Proteomes" id="UP000230495">
    <property type="component" value="Unassembled WGS sequence"/>
</dbReference>
<comment type="caution">
    <text evidence="13">The sequence shown here is derived from an EMBL/GenBank/DDBJ whole genome shotgun (WGS) entry which is preliminary data.</text>
</comment>
<dbReference type="InterPro" id="IPR025691">
    <property type="entry name" value="GspL_pp_dom"/>
</dbReference>
<comment type="function">
    <text evidence="10">Inner membrane component of the type II secretion system required for the energy-dependent secretion of extracellular factors such as proteases and toxins from the periplasm.</text>
</comment>
<evidence type="ECO:0000256" key="9">
    <source>
        <dbReference type="ARBA" id="ARBA00023136"/>
    </source>
</evidence>
<evidence type="ECO:0000256" key="6">
    <source>
        <dbReference type="ARBA" id="ARBA00022692"/>
    </source>
</evidence>
<accession>A0A330DLT7</accession>
<evidence type="ECO:0000256" key="5">
    <source>
        <dbReference type="ARBA" id="ARBA00022519"/>
    </source>
</evidence>
<dbReference type="AlphaFoldDB" id="A0A2J0PCI9"/>
<comment type="subcellular location">
    <subcellularLocation>
        <location evidence="1">Cell inner membrane</location>
        <topology evidence="1">Single-pass membrane protein</topology>
    </subcellularLocation>
</comment>
<gene>
    <name evidence="13" type="ORF">B9Q37_25760</name>
</gene>
<keyword evidence="4" id="KW-1003">Cell membrane</keyword>
<protein>
    <recommendedName>
        <fullName evidence="10">Type II secretion system protein L</fullName>
        <shortName evidence="10">T2SS protein L</shortName>
    </recommendedName>
</protein>
<keyword evidence="8" id="KW-1133">Transmembrane helix</keyword>
<dbReference type="Gene3D" id="3.30.420.380">
    <property type="match status" value="1"/>
</dbReference>
<evidence type="ECO:0000256" key="10">
    <source>
        <dbReference type="PIRNR" id="PIRNR015761"/>
    </source>
</evidence>
<reference evidence="13 14" key="1">
    <citation type="journal article" date="2017" name="J. Antimicrob. Chemother.">
        <title>Characterization of the population structure, drug resistance mechanisms and plasmids of the community-associated Enterobacter cloacae complex in China.</title>
        <authorList>
            <person name="Zhou K."/>
            <person name="Yu W."/>
            <person name="Cao X."/>
            <person name="Shen P."/>
            <person name="Lu H."/>
            <person name="Luo Q."/>
            <person name="Rossen J.W.A."/>
            <person name="Xiao Y."/>
        </authorList>
    </citation>
    <scope>NUCLEOTIDE SEQUENCE [LARGE SCALE GENOMIC DNA]</scope>
    <source>
        <strain evidence="13">ECC1097</strain>
    </source>
</reference>
<evidence type="ECO:0000313" key="14">
    <source>
        <dbReference type="Proteomes" id="UP000230495"/>
    </source>
</evidence>
<dbReference type="EMBL" id="NEEU01000048">
    <property type="protein sequence ID" value="PJD65476.1"/>
    <property type="molecule type" value="Genomic_DNA"/>
</dbReference>
<dbReference type="PIRSF" id="PIRSF015761">
    <property type="entry name" value="Protein_L"/>
    <property type="match status" value="1"/>
</dbReference>
<dbReference type="Pfam" id="PF12693">
    <property type="entry name" value="GspL_C"/>
    <property type="match status" value="1"/>
</dbReference>
<evidence type="ECO:0000256" key="7">
    <source>
        <dbReference type="ARBA" id="ARBA00022927"/>
    </source>
</evidence>
<name>A0A2J0PCI9_9ENTR</name>
<organism evidence="13">
    <name type="scientific">Enterobacter kobei</name>
    <dbReference type="NCBI Taxonomy" id="208224"/>
    <lineage>
        <taxon>Bacteria</taxon>
        <taxon>Pseudomonadati</taxon>
        <taxon>Pseudomonadota</taxon>
        <taxon>Gammaproteobacteria</taxon>
        <taxon>Enterobacterales</taxon>
        <taxon>Enterobacteriaceae</taxon>
        <taxon>Enterobacter</taxon>
        <taxon>Enterobacter cloacae complex</taxon>
    </lineage>
</organism>
<feature type="domain" description="GspL cytoplasmic actin-ATPase-like" evidence="11">
    <location>
        <begin position="46"/>
        <end position="264"/>
    </location>
</feature>
<dbReference type="GO" id="GO:0005886">
    <property type="term" value="C:plasma membrane"/>
    <property type="evidence" value="ECO:0007669"/>
    <property type="project" value="UniProtKB-SubCell"/>
</dbReference>
<feature type="domain" description="GspL periplasmic" evidence="12">
    <location>
        <begin position="277"/>
        <end position="404"/>
    </location>
</feature>
<evidence type="ECO:0000256" key="3">
    <source>
        <dbReference type="ARBA" id="ARBA00022448"/>
    </source>
</evidence>
<dbReference type="CDD" id="cd24017">
    <property type="entry name" value="ASKHA_T2SSL_N"/>
    <property type="match status" value="1"/>
</dbReference>
<keyword evidence="3 10" id="KW-0813">Transport</keyword>
<dbReference type="GO" id="GO:0015628">
    <property type="term" value="P:protein secretion by the type II secretion system"/>
    <property type="evidence" value="ECO:0007669"/>
    <property type="project" value="InterPro"/>
</dbReference>
<dbReference type="Pfam" id="PF05134">
    <property type="entry name" value="T2SSL"/>
    <property type="match status" value="1"/>
</dbReference>
<proteinExistence type="inferred from homology"/>
<dbReference type="GO" id="GO:0009276">
    <property type="term" value="C:Gram-negative-bacterium-type cell wall"/>
    <property type="evidence" value="ECO:0007669"/>
    <property type="project" value="InterPro"/>
</dbReference>
<dbReference type="InterPro" id="IPR043129">
    <property type="entry name" value="ATPase_NBD"/>
</dbReference>
<keyword evidence="6" id="KW-0812">Transmembrane</keyword>
<evidence type="ECO:0000259" key="12">
    <source>
        <dbReference type="Pfam" id="PF12693"/>
    </source>
</evidence>
<accession>A0A2J0PCI9</accession>
<dbReference type="NCBIfam" id="TIGR01709">
    <property type="entry name" value="typeII_sec_gspL"/>
    <property type="match status" value="1"/>
</dbReference>
<keyword evidence="7 10" id="KW-0653">Protein transport</keyword>